<dbReference type="AlphaFoldDB" id="A0AAX4K424"/>
<dbReference type="Proteomes" id="UP001355207">
    <property type="component" value="Chromosome 9"/>
</dbReference>
<feature type="region of interest" description="Disordered" evidence="1">
    <location>
        <begin position="134"/>
        <end position="286"/>
    </location>
</feature>
<sequence length="974" mass="98126">MSFLPNMAGINYVPGPNAQAGIPSGTAQTSGFVQAGDAPRSEQVGTTSSSTLGGSDSGSRFGGGLGSSPLVPKPGHTINPETGKPHSEGLTREELQAKRAAEAAAVTAQLSSSTSAELNDQVDVSNLLGGLGTSPLVPKTGTSINPETGNLHSEGLTREELQAKRAAEAAASEAKHSSATSVQPSGEISQDELKQIQEKGKELLDPTPHHQQARRSSSPKAPFSALPSVSEDNTVKPHATALTKDGRRLSDLSGREQAARQLVGNTLQPPSNSRQDSGLITPGLELPGGWGPVGTVPLPGTAANAPTSIYEDVAEGLEKAGRAAYSVIPQPIKEAFSTSPTSPKLGSSSTLGVSPPSGRRSSVTALFDQAKSQTSKLLGDAQGTLQNTQRRASASLSKDSEFRNKISDFVDNFAHAGPGFIAAGTGRPGAVGIVPRYSLPSDEVAGALPGEHTSGVGALPGSSNETGVAVLPDEKKAPAPVPSHQNQGVLPGENSGAFGDYSIGLGSRQGFNPSSSVAGPSGTSNISEPSASIDKISPSASTSAVVPEPSDAIAPSPNAATTSPSTSSAPVESTTTSSTKPISEISRSTHSGSSYAGLAAPLPATFLGLGGDRGATDVPAALGTSSDNANSLVTAPEPTSTVESGSAPATSTLSPASASEPRSVESVTGSGSSPLAVPETRHANERTTSAASVTAIRHGHEGSFSKSSPLAGDSFTVPEHEELDTSAIGQKSTTPGTGPNHTTSLTPGNEHEGIGHPASRDIEGTSRQPQTYPTADHSGSVAAATAATTAATSGKLHEEKQKAEALVDAPASSSDVAKTTPAAATTEKELPTTTSSKVQAEPPANGPTQTPVSTVTEHATTSTSGPSADTVNNEASIPATSNLATKSERLPEPTSATEARNIAEAKKTTPTSTSTPTPTATSSSPATTATHSPASPSSKVIANETSGNGHARKASTSSEKKRGLFGKIKDKLKH</sequence>
<evidence type="ECO:0000256" key="1">
    <source>
        <dbReference type="SAM" id="MobiDB-lite"/>
    </source>
</evidence>
<feature type="compositionally biased region" description="Polar residues" evidence="1">
    <location>
        <begin position="623"/>
        <end position="643"/>
    </location>
</feature>
<gene>
    <name evidence="2" type="ORF">L201_006491</name>
</gene>
<feature type="compositionally biased region" description="Low complexity" evidence="1">
    <location>
        <begin position="908"/>
        <end position="938"/>
    </location>
</feature>
<reference evidence="2 3" key="1">
    <citation type="submission" date="2024-01" db="EMBL/GenBank/DDBJ databases">
        <title>Comparative genomics of Cryptococcus and Kwoniella reveals pathogenesis evolution and contrasting modes of karyotype evolution via chromosome fusion or intercentromeric recombination.</title>
        <authorList>
            <person name="Coelho M.A."/>
            <person name="David-Palma M."/>
            <person name="Shea T."/>
            <person name="Bowers K."/>
            <person name="McGinley-Smith S."/>
            <person name="Mohammad A.W."/>
            <person name="Gnirke A."/>
            <person name="Yurkov A.M."/>
            <person name="Nowrousian M."/>
            <person name="Sun S."/>
            <person name="Cuomo C.A."/>
            <person name="Heitman J."/>
        </authorList>
    </citation>
    <scope>NUCLEOTIDE SEQUENCE [LARGE SCALE GENOMIC DNA]</scope>
    <source>
        <strain evidence="2 3">CBS 6074</strain>
    </source>
</reference>
<feature type="compositionally biased region" description="Low complexity" evidence="1">
    <location>
        <begin position="644"/>
        <end position="659"/>
    </location>
</feature>
<feature type="region of interest" description="Disordered" evidence="1">
    <location>
        <begin position="1"/>
        <end position="101"/>
    </location>
</feature>
<feature type="compositionally biased region" description="Low complexity" evidence="1">
    <location>
        <begin position="45"/>
        <end position="59"/>
    </location>
</feature>
<feature type="compositionally biased region" description="Basic and acidic residues" evidence="1">
    <location>
        <begin position="83"/>
        <end position="101"/>
    </location>
</feature>
<keyword evidence="3" id="KW-1185">Reference proteome</keyword>
<feature type="compositionally biased region" description="Polar residues" evidence="1">
    <location>
        <begin position="140"/>
        <end position="151"/>
    </location>
</feature>
<feature type="region of interest" description="Disordered" evidence="1">
    <location>
        <begin position="445"/>
        <end position="974"/>
    </location>
</feature>
<feature type="compositionally biased region" description="Basic and acidic residues" evidence="1">
    <location>
        <begin position="244"/>
        <end position="258"/>
    </location>
</feature>
<evidence type="ECO:0000313" key="3">
    <source>
        <dbReference type="Proteomes" id="UP001355207"/>
    </source>
</evidence>
<dbReference type="EMBL" id="CP144106">
    <property type="protein sequence ID" value="WWC91545.1"/>
    <property type="molecule type" value="Genomic_DNA"/>
</dbReference>
<feature type="compositionally biased region" description="Basic and acidic residues" evidence="1">
    <location>
        <begin position="795"/>
        <end position="805"/>
    </location>
</feature>
<feature type="compositionally biased region" description="Low complexity" evidence="1">
    <location>
        <begin position="554"/>
        <end position="579"/>
    </location>
</feature>
<feature type="compositionally biased region" description="Polar residues" evidence="1">
    <location>
        <begin position="509"/>
        <end position="530"/>
    </location>
</feature>
<feature type="region of interest" description="Disordered" evidence="1">
    <location>
        <begin position="337"/>
        <end position="362"/>
    </location>
</feature>
<feature type="compositionally biased region" description="Polar residues" evidence="1">
    <location>
        <begin position="337"/>
        <end position="352"/>
    </location>
</feature>
<feature type="compositionally biased region" description="Polar residues" evidence="1">
    <location>
        <begin position="585"/>
        <end position="594"/>
    </location>
</feature>
<feature type="compositionally biased region" description="Polar residues" evidence="1">
    <location>
        <begin position="727"/>
        <end position="747"/>
    </location>
</feature>
<evidence type="ECO:0000313" key="2">
    <source>
        <dbReference type="EMBL" id="WWC91545.1"/>
    </source>
</evidence>
<dbReference type="RefSeq" id="XP_066078307.1">
    <property type="nucleotide sequence ID" value="XM_066222210.1"/>
</dbReference>
<feature type="compositionally biased region" description="Basic and acidic residues" evidence="1">
    <location>
        <begin position="155"/>
        <end position="167"/>
    </location>
</feature>
<protein>
    <submittedName>
        <fullName evidence="2">Uncharacterized protein</fullName>
    </submittedName>
</protein>
<feature type="compositionally biased region" description="Basic and acidic residues" evidence="1">
    <location>
        <begin position="191"/>
        <end position="208"/>
    </location>
</feature>
<feature type="compositionally biased region" description="Low complexity" evidence="1">
    <location>
        <begin position="168"/>
        <end position="181"/>
    </location>
</feature>
<dbReference type="GeneID" id="91097160"/>
<feature type="compositionally biased region" description="Polar residues" evidence="1">
    <location>
        <begin position="263"/>
        <end position="278"/>
    </location>
</feature>
<name>A0AAX4K424_9TREE</name>
<organism evidence="2 3">
    <name type="scientific">Kwoniella dendrophila CBS 6074</name>
    <dbReference type="NCBI Taxonomy" id="1295534"/>
    <lineage>
        <taxon>Eukaryota</taxon>
        <taxon>Fungi</taxon>
        <taxon>Dikarya</taxon>
        <taxon>Basidiomycota</taxon>
        <taxon>Agaricomycotina</taxon>
        <taxon>Tremellomycetes</taxon>
        <taxon>Tremellales</taxon>
        <taxon>Cryptococcaceae</taxon>
        <taxon>Kwoniella</taxon>
    </lineage>
</organism>
<feature type="compositionally biased region" description="Low complexity" evidence="1">
    <location>
        <begin position="782"/>
        <end position="792"/>
    </location>
</feature>
<feature type="compositionally biased region" description="Basic and acidic residues" evidence="1">
    <location>
        <begin position="749"/>
        <end position="764"/>
    </location>
</feature>
<proteinExistence type="predicted"/>
<feature type="compositionally biased region" description="Polar residues" evidence="1">
    <location>
        <begin position="846"/>
        <end position="885"/>
    </location>
</feature>
<accession>A0AAX4K424</accession>